<dbReference type="InterPro" id="IPR011008">
    <property type="entry name" value="Dimeric_a/b-barrel"/>
</dbReference>
<evidence type="ECO:0000259" key="2">
    <source>
        <dbReference type="Pfam" id="PF03795"/>
    </source>
</evidence>
<protein>
    <submittedName>
        <fullName evidence="3">YciI family protein</fullName>
    </submittedName>
</protein>
<evidence type="ECO:0000313" key="3">
    <source>
        <dbReference type="EMBL" id="NEI72025.1"/>
    </source>
</evidence>
<proteinExistence type="inferred from homology"/>
<gene>
    <name evidence="3" type="ORF">GR212_20795</name>
</gene>
<reference evidence="3 4" key="1">
    <citation type="submission" date="2019-12" db="EMBL/GenBank/DDBJ databases">
        <title>Rhizobium genotypes associated with high levels of biological nitrogen fixation by grain legumes in a temperate-maritime cropping system.</title>
        <authorList>
            <person name="Maluk M."/>
            <person name="Francesc Ferrando Molina F."/>
            <person name="Lopez Del Egido L."/>
            <person name="Lafos M."/>
            <person name="Langarica-Fuentes A."/>
            <person name="Gebre Yohannes G."/>
            <person name="Young M.W."/>
            <person name="Martin P."/>
            <person name="Gantlett R."/>
            <person name="Kenicer G."/>
            <person name="Hawes C."/>
            <person name="Begg G.S."/>
            <person name="Quilliam R.S."/>
            <person name="Squire G.R."/>
            <person name="Poole P.S."/>
            <person name="Young P.W."/>
            <person name="Iannetta P.M."/>
            <person name="James E.K."/>
        </authorList>
    </citation>
    <scope>NUCLEOTIDE SEQUENCE [LARGE SCALE GENOMIC DNA]</scope>
    <source>
        <strain evidence="3 4">JHI1118</strain>
    </source>
</reference>
<dbReference type="PANTHER" id="PTHR33606">
    <property type="entry name" value="PROTEIN YCII"/>
    <property type="match status" value="1"/>
</dbReference>
<dbReference type="InterPro" id="IPR005545">
    <property type="entry name" value="YCII"/>
</dbReference>
<dbReference type="Proteomes" id="UP000483035">
    <property type="component" value="Unassembled WGS sequence"/>
</dbReference>
<dbReference type="PANTHER" id="PTHR33606:SF3">
    <property type="entry name" value="PROTEIN YCII"/>
    <property type="match status" value="1"/>
</dbReference>
<comment type="similarity">
    <text evidence="1">Belongs to the YciI family.</text>
</comment>
<name>A0A6L9U7U8_9HYPH</name>
<dbReference type="AlphaFoldDB" id="A0A6L9U7U8"/>
<dbReference type="InterPro" id="IPR051807">
    <property type="entry name" value="Sec-metab_biosynth-assoc"/>
</dbReference>
<evidence type="ECO:0000256" key="1">
    <source>
        <dbReference type="ARBA" id="ARBA00007689"/>
    </source>
</evidence>
<dbReference type="Pfam" id="PF03795">
    <property type="entry name" value="YCII"/>
    <property type="match status" value="1"/>
</dbReference>
<evidence type="ECO:0000313" key="4">
    <source>
        <dbReference type="Proteomes" id="UP000483035"/>
    </source>
</evidence>
<comment type="caution">
    <text evidence="3">The sequence shown here is derived from an EMBL/GenBank/DDBJ whole genome shotgun (WGS) entry which is preliminary data.</text>
</comment>
<dbReference type="SUPFAM" id="SSF54909">
    <property type="entry name" value="Dimeric alpha+beta barrel"/>
    <property type="match status" value="1"/>
</dbReference>
<sequence>MLFAVHCLDHADGLPRRLANYDAHKAYLATGAVKTIISGPLVAADGETMIGSLFVFSADTIEDVKAFNAGDPFNAANVWQSVSINPFLMRVDNRG</sequence>
<feature type="domain" description="YCII-related" evidence="2">
    <location>
        <begin position="1"/>
        <end position="87"/>
    </location>
</feature>
<dbReference type="Gene3D" id="3.30.70.1060">
    <property type="entry name" value="Dimeric alpha+beta barrel"/>
    <property type="match status" value="1"/>
</dbReference>
<dbReference type="EMBL" id="WUEY01000010">
    <property type="protein sequence ID" value="NEI72025.1"/>
    <property type="molecule type" value="Genomic_DNA"/>
</dbReference>
<organism evidence="3 4">
    <name type="scientific">Rhizobium lusitanum</name>
    <dbReference type="NCBI Taxonomy" id="293958"/>
    <lineage>
        <taxon>Bacteria</taxon>
        <taxon>Pseudomonadati</taxon>
        <taxon>Pseudomonadota</taxon>
        <taxon>Alphaproteobacteria</taxon>
        <taxon>Hyphomicrobiales</taxon>
        <taxon>Rhizobiaceae</taxon>
        <taxon>Rhizobium/Agrobacterium group</taxon>
        <taxon>Rhizobium</taxon>
    </lineage>
</organism>
<dbReference type="RefSeq" id="WP_163988934.1">
    <property type="nucleotide sequence ID" value="NZ_WUEY01000010.1"/>
</dbReference>
<accession>A0A6L9U7U8</accession>